<evidence type="ECO:0000313" key="1">
    <source>
        <dbReference type="EMBL" id="SEK62776.1"/>
    </source>
</evidence>
<dbReference type="OrthoDB" id="269729at2157"/>
<dbReference type="RefSeq" id="WP_170836867.1">
    <property type="nucleotide sequence ID" value="NZ_FOAD01000001.1"/>
</dbReference>
<dbReference type="AlphaFoldDB" id="A0A1H7IJX9"/>
<evidence type="ECO:0000313" key="2">
    <source>
        <dbReference type="Proteomes" id="UP000183894"/>
    </source>
</evidence>
<name>A0A1H7IJX9_HALLR</name>
<reference evidence="1 2" key="1">
    <citation type="submission" date="2016-10" db="EMBL/GenBank/DDBJ databases">
        <authorList>
            <person name="de Groot N.N."/>
        </authorList>
    </citation>
    <scope>NUCLEOTIDE SEQUENCE [LARGE SCALE GENOMIC DNA]</scope>
    <source>
        <strain evidence="1 2">CDM_5</strain>
    </source>
</reference>
<proteinExistence type="predicted"/>
<dbReference type="Proteomes" id="UP000183894">
    <property type="component" value="Unassembled WGS sequence"/>
</dbReference>
<accession>A0A1H7IJX9</accession>
<protein>
    <submittedName>
        <fullName evidence="1">Uncharacterized protein</fullName>
    </submittedName>
</protein>
<gene>
    <name evidence="1" type="ORF">SAMN04488691_101924</name>
</gene>
<sequence>MEQSGLGEGSDASVGLEVGFSLPSDSAGLLVRDQIERHQFRLETSAPVTPKPVDETRFWFPTDAAVCIETDRIDIAANTVVCVRDDAGSMLAQVDQRRAEQFGPGTYSLELFGPVKTYLKVDGPFTIDAKPLETSISLDESQGVLVGARSSHESPAATITTTDDPADVMKAVSAFSSALKTTSVERSYPTLRGHPPLLELGDELDIPEGMQAADTGIRLEIPPDLRHIFVVAPLAYYLGAELVSGPRPRLVTDSGFVHEFDGPRAFEDDVARALKQTFFLDCIVRTEGIYAVDLHEREVVESRLDIDAEALYDAPLGEQLKAYFDVPYEQIKDLVPEWKLTTHVAPQPDNVELLPFVTNDLAVVRTPDGTEVPHSEVEASAVDDFLRDDIVRSTGVTTGRETYVKPQSTDSVEQAWISDGTPVGASKTTPAAYQNRLQRKPADGDIGITVVCNDQEMLAESDVVDEVYGSREELAFDVDAHYDLSRDELRSVLAEPTDFLHYIGHIDGEGFQCRDGKVDAETLDHVGTGAFFLNACQSYDQGLALVEAGAIGGIVTFSDVINSQAVAVGRTLARLLNIGFPLQTSLDVVRRDSDVAHQYGVVGDGGISVVQTENGTAVLCEVTQVDNGAYHLSYQVYPTSRCGLGSLIRPAFPDNNSYYLGSQRINNVKMTQDELRDFLSLENMPIIYDDSIHWDEGFLT</sequence>
<organism evidence="1 2">
    <name type="scientific">Haloferax larsenii</name>
    <dbReference type="NCBI Taxonomy" id="302484"/>
    <lineage>
        <taxon>Archaea</taxon>
        <taxon>Methanobacteriati</taxon>
        <taxon>Methanobacteriota</taxon>
        <taxon>Stenosarchaea group</taxon>
        <taxon>Halobacteria</taxon>
        <taxon>Halobacteriales</taxon>
        <taxon>Haloferacaceae</taxon>
        <taxon>Haloferax</taxon>
    </lineage>
</organism>
<dbReference type="EMBL" id="FOAD01000001">
    <property type="protein sequence ID" value="SEK62776.1"/>
    <property type="molecule type" value="Genomic_DNA"/>
</dbReference>